<dbReference type="EMBL" id="JASNVU010000015">
    <property type="protein sequence ID" value="MDK4335875.1"/>
    <property type="molecule type" value="Genomic_DNA"/>
</dbReference>
<comment type="caution">
    <text evidence="1">The sequence shown here is derived from an EMBL/GenBank/DDBJ whole genome shotgun (WGS) entry which is preliminary data.</text>
</comment>
<evidence type="ECO:0000313" key="2">
    <source>
        <dbReference type="Proteomes" id="UP001230317"/>
    </source>
</evidence>
<organism evidence="1 2">
    <name type="scientific">Corynebacterium accolens</name>
    <dbReference type="NCBI Taxonomy" id="38284"/>
    <lineage>
        <taxon>Bacteria</taxon>
        <taxon>Bacillati</taxon>
        <taxon>Actinomycetota</taxon>
        <taxon>Actinomycetes</taxon>
        <taxon>Mycobacteriales</taxon>
        <taxon>Corynebacteriaceae</taxon>
        <taxon>Corynebacterium</taxon>
    </lineage>
</organism>
<gene>
    <name evidence="1" type="ORF">QPX58_10715</name>
</gene>
<proteinExistence type="predicted"/>
<sequence>MYPGVKRAILKVLETATSSFPKEYKMHKVAKGLAAAFIAVSMSTAQTPAMAVQAPPSQTFTETRAVSQNPAETPAFLGGELHGLTTQTLSVDEYGEVTATINNDTGEVTTTYPDGSAKTITAEESAQALRARLNEASPEQIAGLQASMEERISKEQVCPYVVGLVGAGHAASWGKVLALAAVNPAIAGLAFAGETVFWTWVSTHC</sequence>
<accession>A0AAP4BZ52</accession>
<name>A0AAP4BZ52_9CORY</name>
<dbReference type="Proteomes" id="UP001230317">
    <property type="component" value="Unassembled WGS sequence"/>
</dbReference>
<dbReference type="RefSeq" id="WP_023028242.1">
    <property type="nucleotide sequence ID" value="NZ_CP100375.1"/>
</dbReference>
<protein>
    <submittedName>
        <fullName evidence="1">Uncharacterized protein</fullName>
    </submittedName>
</protein>
<evidence type="ECO:0000313" key="1">
    <source>
        <dbReference type="EMBL" id="MDK4335875.1"/>
    </source>
</evidence>
<dbReference type="GeneID" id="302266489"/>
<dbReference type="AlphaFoldDB" id="A0AAP4BZ52"/>
<reference evidence="1" key="1">
    <citation type="submission" date="2023-05" db="EMBL/GenBank/DDBJ databases">
        <title>Metabolic capabilities are highly conserved among human nasal-associated Corynebacterium species in pangenomic analyses.</title>
        <authorList>
            <person name="Tran T.H."/>
            <person name="Roberts A.Q."/>
            <person name="Escapa I.F."/>
            <person name="Gao W."/>
            <person name="Conlan S."/>
            <person name="Kong H."/>
            <person name="Segre J.A."/>
            <person name="Kelly M.S."/>
            <person name="Lemon K.P."/>
        </authorList>
    </citation>
    <scope>NUCLEOTIDE SEQUENCE</scope>
    <source>
        <strain evidence="1">KPL2618</strain>
    </source>
</reference>